<organism evidence="1 2">
    <name type="scientific">Klebsiella variicola</name>
    <dbReference type="NCBI Taxonomy" id="244366"/>
    <lineage>
        <taxon>Bacteria</taxon>
        <taxon>Pseudomonadati</taxon>
        <taxon>Pseudomonadota</taxon>
        <taxon>Gammaproteobacteria</taxon>
        <taxon>Enterobacterales</taxon>
        <taxon>Enterobacteriaceae</taxon>
        <taxon>Klebsiella/Raoultella group</taxon>
        <taxon>Klebsiella</taxon>
        <taxon>Klebsiella pneumoniae complex</taxon>
    </lineage>
</organism>
<comment type="caution">
    <text evidence="1">The sequence shown here is derived from an EMBL/GenBank/DDBJ whole genome shotgun (WGS) entry which is preliminary data.</text>
</comment>
<reference evidence="1 2" key="1">
    <citation type="submission" date="2018-06" db="EMBL/GenBank/DDBJ databases">
        <authorList>
            <consortium name="Pathogen Informatics"/>
            <person name="Doyle S."/>
        </authorList>
    </citation>
    <scope>NUCLEOTIDE SEQUENCE [LARGE SCALE GENOMIC DNA]</scope>
    <source>
        <strain evidence="1 2">NCTC9177</strain>
    </source>
</reference>
<protein>
    <submittedName>
        <fullName evidence="1">Uncharacterized protein</fullName>
    </submittedName>
</protein>
<proteinExistence type="predicted"/>
<dbReference type="EMBL" id="UGKR01000001">
    <property type="protein sequence ID" value="STS86331.1"/>
    <property type="molecule type" value="Genomic_DNA"/>
</dbReference>
<accession>A0A7H4M7N1</accession>
<gene>
    <name evidence="1" type="ORF">NCTC9177_00084</name>
</gene>
<dbReference type="AlphaFoldDB" id="A0A7H4M7N1"/>
<evidence type="ECO:0000313" key="2">
    <source>
        <dbReference type="Proteomes" id="UP000254545"/>
    </source>
</evidence>
<sequence length="53" mass="6076">MKLNYVAGLGLPTLHFPPSVLTWELTETVWGIAETDFLTVVQQKLGDYIKRER</sequence>
<name>A0A7H4M7N1_KLEVA</name>
<evidence type="ECO:0000313" key="1">
    <source>
        <dbReference type="EMBL" id="STS86331.1"/>
    </source>
</evidence>
<dbReference type="Proteomes" id="UP000254545">
    <property type="component" value="Unassembled WGS sequence"/>
</dbReference>